<accession>A0A3B7RWQ9</accession>
<dbReference type="SUPFAM" id="SSF53335">
    <property type="entry name" value="S-adenosyl-L-methionine-dependent methyltransferases"/>
    <property type="match status" value="1"/>
</dbReference>
<dbReference type="Pfam" id="PF05971">
    <property type="entry name" value="Methyltransf_10"/>
    <property type="match status" value="1"/>
</dbReference>
<keyword evidence="8" id="KW-1185">Reference proteome</keyword>
<dbReference type="PANTHER" id="PTHR13393:SF0">
    <property type="entry name" value="RNA N6-ADENOSINE-METHYLTRANSFERASE METTL16"/>
    <property type="match status" value="1"/>
</dbReference>
<keyword evidence="2 6" id="KW-0698">rRNA processing</keyword>
<evidence type="ECO:0000256" key="1">
    <source>
        <dbReference type="ARBA" id="ARBA00022490"/>
    </source>
</evidence>
<sequence length="324" mass="35632">MNQPNPSATPDNDALHPRNRHRGRYDLAQLAAAWPELAAYVAPNAHGNDSLDFANPAAVKALNRALLKQYYGIEQWDIPAGYLVPPIPGRADYVHYLADLLAESNQGELPRGRGIRVLDVGVGANCIYPIIGHREYGWRFVGTDSDPVAVRVAKQIAAANRALAGAVEVRLQPSATEIFGGVIKPSEYFDLTMCNPPFHGSAAEAEAASRRKAHHLGTGHAAKPVLNFGGQANELWTPGGEATFLWRMAEESAHLRHNCYWFTSLVSKKDTLPGLYKSLQKLRATEVRTVAMAQGHKVTRFVAWSFLTPDEQQAWQAKRWAPKA</sequence>
<dbReference type="GO" id="GO:0005737">
    <property type="term" value="C:cytoplasm"/>
    <property type="evidence" value="ECO:0007669"/>
    <property type="project" value="UniProtKB-SubCell"/>
</dbReference>
<dbReference type="InterPro" id="IPR029063">
    <property type="entry name" value="SAM-dependent_MTases_sf"/>
</dbReference>
<dbReference type="NCBIfam" id="NF008725">
    <property type="entry name" value="PRK11727.1"/>
    <property type="match status" value="1"/>
</dbReference>
<dbReference type="RefSeq" id="WP_119446445.1">
    <property type="nucleotide sequence ID" value="NZ_CP032317.1"/>
</dbReference>
<comment type="function">
    <text evidence="6">Specifically methylates the adenine in position 1618 of 23S rRNA.</text>
</comment>
<dbReference type="GO" id="GO:0070475">
    <property type="term" value="P:rRNA base methylation"/>
    <property type="evidence" value="ECO:0007669"/>
    <property type="project" value="TreeGrafter"/>
</dbReference>
<dbReference type="KEGG" id="hyh:D3Y59_11645"/>
<dbReference type="CDD" id="cd02440">
    <property type="entry name" value="AdoMet_MTases"/>
    <property type="match status" value="1"/>
</dbReference>
<dbReference type="PANTHER" id="PTHR13393">
    <property type="entry name" value="SAM-DEPENDENT METHYLTRANSFERASE"/>
    <property type="match status" value="1"/>
</dbReference>
<keyword evidence="1 6" id="KW-0963">Cytoplasm</keyword>
<dbReference type="EMBL" id="CP032317">
    <property type="protein sequence ID" value="AYA38917.1"/>
    <property type="molecule type" value="Genomic_DNA"/>
</dbReference>
<dbReference type="AlphaFoldDB" id="A0A3B7RWQ9"/>
<evidence type="ECO:0000313" key="7">
    <source>
        <dbReference type="EMBL" id="AYA38917.1"/>
    </source>
</evidence>
<evidence type="ECO:0000256" key="3">
    <source>
        <dbReference type="ARBA" id="ARBA00022603"/>
    </source>
</evidence>
<proteinExistence type="inferred from homology"/>
<comment type="subcellular location">
    <subcellularLocation>
        <location evidence="6">Cytoplasm</location>
    </subcellularLocation>
</comment>
<dbReference type="PIRSF" id="PIRSF029038">
    <property type="entry name" value="Mtase_YbiN_prd"/>
    <property type="match status" value="1"/>
</dbReference>
<comment type="catalytic activity">
    <reaction evidence="6">
        <text>adenosine(1618) in 23S rRNA + S-adenosyl-L-methionine = N(6)-methyladenosine(1618) in 23S rRNA + S-adenosyl-L-homocysteine + H(+)</text>
        <dbReference type="Rhea" id="RHEA:16497"/>
        <dbReference type="Rhea" id="RHEA-COMP:10229"/>
        <dbReference type="Rhea" id="RHEA-COMP:10231"/>
        <dbReference type="ChEBI" id="CHEBI:15378"/>
        <dbReference type="ChEBI" id="CHEBI:57856"/>
        <dbReference type="ChEBI" id="CHEBI:59789"/>
        <dbReference type="ChEBI" id="CHEBI:74411"/>
        <dbReference type="ChEBI" id="CHEBI:74449"/>
        <dbReference type="EC" id="2.1.1.181"/>
    </reaction>
</comment>
<evidence type="ECO:0000313" key="8">
    <source>
        <dbReference type="Proteomes" id="UP000262802"/>
    </source>
</evidence>
<dbReference type="InterPro" id="IPR010286">
    <property type="entry name" value="METTL16/RlmF"/>
</dbReference>
<evidence type="ECO:0000256" key="5">
    <source>
        <dbReference type="ARBA" id="ARBA00022691"/>
    </source>
</evidence>
<dbReference type="InterPro" id="IPR016909">
    <property type="entry name" value="rRNA_lsu_MeTfrase_F"/>
</dbReference>
<gene>
    <name evidence="6 7" type="primary">rlmF</name>
    <name evidence="7" type="ORF">D3Y59_11645</name>
</gene>
<dbReference type="EC" id="2.1.1.181" evidence="6"/>
<organism evidence="7 8">
    <name type="scientific">Hymenobacter oligotrophus</name>
    <dbReference type="NCBI Taxonomy" id="2319843"/>
    <lineage>
        <taxon>Bacteria</taxon>
        <taxon>Pseudomonadati</taxon>
        <taxon>Bacteroidota</taxon>
        <taxon>Cytophagia</taxon>
        <taxon>Cytophagales</taxon>
        <taxon>Hymenobacteraceae</taxon>
        <taxon>Hymenobacter</taxon>
    </lineage>
</organism>
<keyword evidence="5 6" id="KW-0949">S-adenosyl-L-methionine</keyword>
<keyword evidence="4 6" id="KW-0808">Transferase</keyword>
<dbReference type="HAMAP" id="MF_01848">
    <property type="entry name" value="23SrRNA_methyltr_F"/>
    <property type="match status" value="1"/>
</dbReference>
<dbReference type="Gene3D" id="3.40.50.150">
    <property type="entry name" value="Vaccinia Virus protein VP39"/>
    <property type="match status" value="1"/>
</dbReference>
<evidence type="ECO:0000256" key="4">
    <source>
        <dbReference type="ARBA" id="ARBA00022679"/>
    </source>
</evidence>
<dbReference type="GO" id="GO:0052907">
    <property type="term" value="F:23S rRNA (adenine(1618)-N(6))-methyltransferase activity"/>
    <property type="evidence" value="ECO:0007669"/>
    <property type="project" value="UniProtKB-EC"/>
</dbReference>
<keyword evidence="3 6" id="KW-0489">Methyltransferase</keyword>
<dbReference type="OrthoDB" id="1115728at2"/>
<reference evidence="7 8" key="1">
    <citation type="submission" date="2018-09" db="EMBL/GenBank/DDBJ databases">
        <title>Hymenobacter medium sp. nov., isolated from R2A medium.</title>
        <authorList>
            <person name="Yingchao G."/>
        </authorList>
    </citation>
    <scope>NUCLEOTIDE SEQUENCE [LARGE SCALE GENOMIC DNA]</scope>
    <source>
        <strain evidence="8">sh-6</strain>
    </source>
</reference>
<comment type="similarity">
    <text evidence="6">Belongs to the methyltransferase superfamily. METTL16/RlmF family.</text>
</comment>
<evidence type="ECO:0000256" key="6">
    <source>
        <dbReference type="HAMAP-Rule" id="MF_01848"/>
    </source>
</evidence>
<name>A0A3B7RWQ9_9BACT</name>
<evidence type="ECO:0000256" key="2">
    <source>
        <dbReference type="ARBA" id="ARBA00022552"/>
    </source>
</evidence>
<dbReference type="Proteomes" id="UP000262802">
    <property type="component" value="Chromosome"/>
</dbReference>
<protein>
    <recommendedName>
        <fullName evidence="6">Ribosomal RNA large subunit methyltransferase F</fullName>
        <ecNumber evidence="6">2.1.1.181</ecNumber>
    </recommendedName>
    <alternativeName>
        <fullName evidence="6">23S rRNA mA1618 methyltransferase</fullName>
    </alternativeName>
    <alternativeName>
        <fullName evidence="6">rRNA adenine N-6-methyltransferase</fullName>
    </alternativeName>
</protein>